<evidence type="ECO:0000313" key="1">
    <source>
        <dbReference type="EMBL" id="MBB5706475.1"/>
    </source>
</evidence>
<evidence type="ECO:0008006" key="3">
    <source>
        <dbReference type="Google" id="ProtNLM"/>
    </source>
</evidence>
<accession>A0A7W9B552</accession>
<reference evidence="1 2" key="1">
    <citation type="submission" date="2020-08" db="EMBL/GenBank/DDBJ databases">
        <title>Genomic Encyclopedia of Type Strains, Phase IV (KMG-IV): sequencing the most valuable type-strain genomes for metagenomic binning, comparative biology and taxonomic classification.</title>
        <authorList>
            <person name="Goeker M."/>
        </authorList>
    </citation>
    <scope>NUCLEOTIDE SEQUENCE [LARGE SCALE GENOMIC DNA]</scope>
    <source>
        <strain evidence="1 2">DSM 27163</strain>
    </source>
</reference>
<protein>
    <recommendedName>
        <fullName evidence="3">DUF4261 domain-containing protein</fullName>
    </recommendedName>
</protein>
<dbReference type="EMBL" id="JACIJH010000004">
    <property type="protein sequence ID" value="MBB5706475.1"/>
    <property type="molecule type" value="Genomic_DNA"/>
</dbReference>
<organism evidence="1 2">
    <name type="scientific">Sphingopyxis panaciterrulae</name>
    <dbReference type="NCBI Taxonomy" id="462372"/>
    <lineage>
        <taxon>Bacteria</taxon>
        <taxon>Pseudomonadati</taxon>
        <taxon>Pseudomonadota</taxon>
        <taxon>Alphaproteobacteria</taxon>
        <taxon>Sphingomonadales</taxon>
        <taxon>Sphingomonadaceae</taxon>
        <taxon>Sphingopyxis</taxon>
    </lineage>
</organism>
<comment type="caution">
    <text evidence="1">The sequence shown here is derived from an EMBL/GenBank/DDBJ whole genome shotgun (WGS) entry which is preliminary data.</text>
</comment>
<gene>
    <name evidence="1" type="ORF">FHR21_001827</name>
</gene>
<dbReference type="Proteomes" id="UP000537161">
    <property type="component" value="Unassembled WGS sequence"/>
</dbReference>
<dbReference type="RefSeq" id="WP_184097402.1">
    <property type="nucleotide sequence ID" value="NZ_JACIJH010000004.1"/>
</dbReference>
<evidence type="ECO:0000313" key="2">
    <source>
        <dbReference type="Proteomes" id="UP000537161"/>
    </source>
</evidence>
<keyword evidence="2" id="KW-1185">Reference proteome</keyword>
<sequence length="265" mass="27929">MNAGDSEASSPPRPEPHVLITGSALRSGAPDLLEIGLRRMGLQPQRIGGEGPAAFRLALGRTTATIDVPGGATLTAADPADRGTNSLATNLPPDWAGGGTCWRVTPAAADAVPMLDPAATREFFKLVVLLIDLFDASHIFWSPARLWSDAPQFRAAVAEMLASGMPPVLHLIAFRRRESTDGEVVATRGLAAFAGQELEAAVPPGWTMTDMVKRLARLALDLMLNGSVREEQTVGGLLAGERVRMTPQGDGAPPPAVRVDFERAG</sequence>
<name>A0A7W9B552_9SPHN</name>
<dbReference type="AlphaFoldDB" id="A0A7W9B552"/>
<proteinExistence type="predicted"/>